<dbReference type="GO" id="GO:0004056">
    <property type="term" value="F:argininosuccinate lyase activity"/>
    <property type="evidence" value="ECO:0007669"/>
    <property type="project" value="InterPro"/>
</dbReference>
<protein>
    <submittedName>
        <fullName evidence="1">Argininosuccinate lyase</fullName>
    </submittedName>
</protein>
<dbReference type="AlphaFoldDB" id="A0A699GWF3"/>
<dbReference type="SUPFAM" id="SSF48557">
    <property type="entry name" value="L-aspartase-like"/>
    <property type="match status" value="1"/>
</dbReference>
<dbReference type="InterPro" id="IPR024083">
    <property type="entry name" value="Fumarase/histidase_N"/>
</dbReference>
<reference evidence="1" key="1">
    <citation type="journal article" date="2019" name="Sci. Rep.">
        <title>Draft genome of Tanacetum cinerariifolium, the natural source of mosquito coil.</title>
        <authorList>
            <person name="Yamashiro T."/>
            <person name="Shiraishi A."/>
            <person name="Satake H."/>
            <person name="Nakayama K."/>
        </authorList>
    </citation>
    <scope>NUCLEOTIDE SEQUENCE</scope>
</reference>
<dbReference type="GO" id="GO:0042450">
    <property type="term" value="P:L-arginine biosynthetic process via ornithine"/>
    <property type="evidence" value="ECO:0007669"/>
    <property type="project" value="InterPro"/>
</dbReference>
<accession>A0A699GWF3</accession>
<organism evidence="1">
    <name type="scientific">Tanacetum cinerariifolium</name>
    <name type="common">Dalmatian daisy</name>
    <name type="synonym">Chrysanthemum cinerariifolium</name>
    <dbReference type="NCBI Taxonomy" id="118510"/>
    <lineage>
        <taxon>Eukaryota</taxon>
        <taxon>Viridiplantae</taxon>
        <taxon>Streptophyta</taxon>
        <taxon>Embryophyta</taxon>
        <taxon>Tracheophyta</taxon>
        <taxon>Spermatophyta</taxon>
        <taxon>Magnoliopsida</taxon>
        <taxon>eudicotyledons</taxon>
        <taxon>Gunneridae</taxon>
        <taxon>Pentapetalae</taxon>
        <taxon>asterids</taxon>
        <taxon>campanulids</taxon>
        <taxon>Asterales</taxon>
        <taxon>Asteraceae</taxon>
        <taxon>Asteroideae</taxon>
        <taxon>Anthemideae</taxon>
        <taxon>Anthemidinae</taxon>
        <taxon>Tanacetum</taxon>
    </lineage>
</organism>
<gene>
    <name evidence="1" type="ORF">Tci_234008</name>
</gene>
<evidence type="ECO:0000313" key="1">
    <source>
        <dbReference type="EMBL" id="GEW62032.1"/>
    </source>
</evidence>
<dbReference type="PANTHER" id="PTHR43814">
    <property type="entry name" value="ARGININOSUCCINATE LYASE"/>
    <property type="match status" value="1"/>
</dbReference>
<dbReference type="InterPro" id="IPR008948">
    <property type="entry name" value="L-Aspartase-like"/>
</dbReference>
<keyword evidence="1" id="KW-0456">Lyase</keyword>
<dbReference type="Gene3D" id="1.10.275.10">
    <property type="entry name" value="Fumarase/aspartase (N-terminal domain)"/>
    <property type="match status" value="1"/>
</dbReference>
<sequence length="100" mass="11612">MAGESKEAKLWGGRFEKGVTDVVEKFTESISFDRDLYKHDIMGSRAHANMLNKQWNSMESGGRSWKPMESVRKCWKARKVIEVLRSSRSLPKERRIVHST</sequence>
<dbReference type="PANTHER" id="PTHR43814:SF1">
    <property type="entry name" value="ARGININOSUCCINATE LYASE"/>
    <property type="match status" value="1"/>
</dbReference>
<dbReference type="EMBL" id="BKCJ010066250">
    <property type="protein sequence ID" value="GEW62032.1"/>
    <property type="molecule type" value="Genomic_DNA"/>
</dbReference>
<dbReference type="InterPro" id="IPR009049">
    <property type="entry name" value="Argininosuccinate_lyase"/>
</dbReference>
<proteinExistence type="predicted"/>
<comment type="caution">
    <text evidence="1">The sequence shown here is derived from an EMBL/GenBank/DDBJ whole genome shotgun (WGS) entry which is preliminary data.</text>
</comment>
<name>A0A699GWF3_TANCI</name>
<dbReference type="GO" id="GO:0005829">
    <property type="term" value="C:cytosol"/>
    <property type="evidence" value="ECO:0007669"/>
    <property type="project" value="TreeGrafter"/>
</dbReference>